<keyword evidence="2" id="KW-0732">Signal</keyword>
<reference evidence="4" key="1">
    <citation type="submission" date="2017-02" db="UniProtKB">
        <authorList>
            <consortium name="WormBaseParasite"/>
        </authorList>
    </citation>
    <scope>IDENTIFICATION</scope>
</reference>
<feature type="compositionally biased region" description="Low complexity" evidence="1">
    <location>
        <begin position="180"/>
        <end position="195"/>
    </location>
</feature>
<accession>A0A0N5C5J1</accession>
<evidence type="ECO:0000256" key="2">
    <source>
        <dbReference type="SAM" id="SignalP"/>
    </source>
</evidence>
<keyword evidence="3" id="KW-1185">Reference proteome</keyword>
<feature type="compositionally biased region" description="Basic residues" evidence="1">
    <location>
        <begin position="196"/>
        <end position="205"/>
    </location>
</feature>
<sequence length="226" mass="25584">MKYLISFIILAIVNSKSLIETRTVVNEASSLSHGKWELYQRRGISIKLALDATNQYNIQNLAKYRFSKLLLAEKAVQPPLKIRVFYIACAKTSKKNSGKKGKNKNSKKGKKTCDKFRATFERDLRTQRPTISVRKLTRREHIKPSNPAVTQRPKTTKKPGFGKTPSKKPTTKSTKKTTKNTKPSNNSRRTTQSPKKTTKNNKKSSTKITTKSTKKTTNRSQKPNSG</sequence>
<protein>
    <submittedName>
        <fullName evidence="4">Uncharacterized protein</fullName>
    </submittedName>
</protein>
<feature type="compositionally biased region" description="Basic residues" evidence="1">
    <location>
        <begin position="165"/>
        <end position="179"/>
    </location>
</feature>
<organism evidence="3 4">
    <name type="scientific">Strongyloides papillosus</name>
    <name type="common">Intestinal threadworm</name>
    <dbReference type="NCBI Taxonomy" id="174720"/>
    <lineage>
        <taxon>Eukaryota</taxon>
        <taxon>Metazoa</taxon>
        <taxon>Ecdysozoa</taxon>
        <taxon>Nematoda</taxon>
        <taxon>Chromadorea</taxon>
        <taxon>Rhabditida</taxon>
        <taxon>Tylenchina</taxon>
        <taxon>Panagrolaimomorpha</taxon>
        <taxon>Strongyloidoidea</taxon>
        <taxon>Strongyloididae</taxon>
        <taxon>Strongyloides</taxon>
    </lineage>
</organism>
<feature type="region of interest" description="Disordered" evidence="1">
    <location>
        <begin position="94"/>
        <end position="226"/>
    </location>
</feature>
<name>A0A0N5C5J1_STREA</name>
<dbReference type="AlphaFoldDB" id="A0A0N5C5J1"/>
<evidence type="ECO:0000313" key="3">
    <source>
        <dbReference type="Proteomes" id="UP000046392"/>
    </source>
</evidence>
<evidence type="ECO:0000313" key="4">
    <source>
        <dbReference type="WBParaSite" id="SPAL_0001321800.1"/>
    </source>
</evidence>
<feature type="signal peptide" evidence="2">
    <location>
        <begin position="1"/>
        <end position="15"/>
    </location>
</feature>
<feature type="chain" id="PRO_5013357241" evidence="2">
    <location>
        <begin position="16"/>
        <end position="226"/>
    </location>
</feature>
<dbReference type="WBParaSite" id="SPAL_0001321800.1">
    <property type="protein sequence ID" value="SPAL_0001321800.1"/>
    <property type="gene ID" value="SPAL_0001321800"/>
</dbReference>
<dbReference type="Proteomes" id="UP000046392">
    <property type="component" value="Unplaced"/>
</dbReference>
<feature type="compositionally biased region" description="Basic residues" evidence="1">
    <location>
        <begin position="94"/>
        <end position="110"/>
    </location>
</feature>
<feature type="compositionally biased region" description="Basic and acidic residues" evidence="1">
    <location>
        <begin position="111"/>
        <end position="126"/>
    </location>
</feature>
<evidence type="ECO:0000256" key="1">
    <source>
        <dbReference type="SAM" id="MobiDB-lite"/>
    </source>
</evidence>
<proteinExistence type="predicted"/>